<gene>
    <name evidence="7" type="ORF">A2392_00620</name>
</gene>
<sequence>MRGIYMALLIISLLFAGNWWFGSRGLACRMPVSYTIGQFDERFGISESEARLALTEAEAIWESAIGRDDLFVYEEDSKLQINFIYDERQRQAEATERAKDDLETRGEANTVLVELHRQLVAEYRSHEIVYEERRVAYENRLSAYNAEVERYNKDGGAPPDVYESLEKTRNELDAERLEINKLSEELNGLSVRVNEIGEKGNALIDVYNTRVYQFNDTFADDEEYTQGDYRSRQINVYTFTDHRELVLVLAHELGHSLAIDHVENPSSVMYYLMGGQTDPPALTDEDRAGFKNACEQGIFGRLMVVPRMLYNSLIN</sequence>
<evidence type="ECO:0000313" key="7">
    <source>
        <dbReference type="EMBL" id="OGG85899.1"/>
    </source>
</evidence>
<dbReference type="Gene3D" id="3.40.390.10">
    <property type="entry name" value="Collagenase (Catalytic Domain)"/>
    <property type="match status" value="1"/>
</dbReference>
<dbReference type="EMBL" id="MFMS01000004">
    <property type="protein sequence ID" value="OGG85899.1"/>
    <property type="molecule type" value="Genomic_DNA"/>
</dbReference>
<dbReference type="Proteomes" id="UP000177395">
    <property type="component" value="Unassembled WGS sequence"/>
</dbReference>
<keyword evidence="1" id="KW-0645">Protease</keyword>
<evidence type="ECO:0000259" key="6">
    <source>
        <dbReference type="Pfam" id="PF00413"/>
    </source>
</evidence>
<evidence type="ECO:0000256" key="1">
    <source>
        <dbReference type="ARBA" id="ARBA00022670"/>
    </source>
</evidence>
<evidence type="ECO:0000256" key="3">
    <source>
        <dbReference type="ARBA" id="ARBA00022801"/>
    </source>
</evidence>
<dbReference type="GO" id="GO:0004222">
    <property type="term" value="F:metalloendopeptidase activity"/>
    <property type="evidence" value="ECO:0007669"/>
    <property type="project" value="InterPro"/>
</dbReference>
<keyword evidence="4" id="KW-0862">Zinc</keyword>
<keyword evidence="2" id="KW-0479">Metal-binding</keyword>
<name>A0A1F6FJ64_9BACT</name>
<dbReference type="STRING" id="1798531.A2392_00620"/>
<reference evidence="7 8" key="1">
    <citation type="journal article" date="2016" name="Nat. Commun.">
        <title>Thousands of microbial genomes shed light on interconnected biogeochemical processes in an aquifer system.</title>
        <authorList>
            <person name="Anantharaman K."/>
            <person name="Brown C.T."/>
            <person name="Hug L.A."/>
            <person name="Sharon I."/>
            <person name="Castelle C.J."/>
            <person name="Probst A.J."/>
            <person name="Thomas B.C."/>
            <person name="Singh A."/>
            <person name="Wilkins M.J."/>
            <person name="Karaoz U."/>
            <person name="Brodie E.L."/>
            <person name="Williams K.H."/>
            <person name="Hubbard S.S."/>
            <person name="Banfield J.F."/>
        </authorList>
    </citation>
    <scope>NUCLEOTIDE SEQUENCE [LARGE SCALE GENOMIC DNA]</scope>
</reference>
<comment type="caution">
    <text evidence="7">The sequence shown here is derived from an EMBL/GenBank/DDBJ whole genome shotgun (WGS) entry which is preliminary data.</text>
</comment>
<feature type="coiled-coil region" evidence="5">
    <location>
        <begin position="134"/>
        <end position="199"/>
    </location>
</feature>
<dbReference type="Pfam" id="PF00413">
    <property type="entry name" value="Peptidase_M10"/>
    <property type="match status" value="1"/>
</dbReference>
<feature type="domain" description="Peptidase M10 metallopeptidase" evidence="6">
    <location>
        <begin position="217"/>
        <end position="291"/>
    </location>
</feature>
<dbReference type="InterPro" id="IPR001818">
    <property type="entry name" value="Pept_M10_metallopeptidase"/>
</dbReference>
<keyword evidence="5" id="KW-0175">Coiled coil</keyword>
<evidence type="ECO:0000256" key="4">
    <source>
        <dbReference type="ARBA" id="ARBA00022833"/>
    </source>
</evidence>
<dbReference type="GO" id="GO:0031012">
    <property type="term" value="C:extracellular matrix"/>
    <property type="evidence" value="ECO:0007669"/>
    <property type="project" value="InterPro"/>
</dbReference>
<dbReference type="GO" id="GO:0008270">
    <property type="term" value="F:zinc ion binding"/>
    <property type="evidence" value="ECO:0007669"/>
    <property type="project" value="InterPro"/>
</dbReference>
<evidence type="ECO:0000256" key="2">
    <source>
        <dbReference type="ARBA" id="ARBA00022723"/>
    </source>
</evidence>
<dbReference type="GO" id="GO:0006508">
    <property type="term" value="P:proteolysis"/>
    <property type="evidence" value="ECO:0007669"/>
    <property type="project" value="UniProtKB-KW"/>
</dbReference>
<protein>
    <recommendedName>
        <fullName evidence="6">Peptidase M10 metallopeptidase domain-containing protein</fullName>
    </recommendedName>
</protein>
<keyword evidence="3" id="KW-0378">Hydrolase</keyword>
<evidence type="ECO:0000313" key="8">
    <source>
        <dbReference type="Proteomes" id="UP000177395"/>
    </source>
</evidence>
<evidence type="ECO:0000256" key="5">
    <source>
        <dbReference type="SAM" id="Coils"/>
    </source>
</evidence>
<proteinExistence type="predicted"/>
<accession>A0A1F6FJ64</accession>
<dbReference type="SUPFAM" id="SSF55486">
    <property type="entry name" value="Metalloproteases ('zincins'), catalytic domain"/>
    <property type="match status" value="1"/>
</dbReference>
<organism evidence="7 8">
    <name type="scientific">Candidatus Kaiserbacteria bacterium RIFOXYB1_FULL_46_14</name>
    <dbReference type="NCBI Taxonomy" id="1798531"/>
    <lineage>
        <taxon>Bacteria</taxon>
        <taxon>Candidatus Kaiseribacteriota</taxon>
    </lineage>
</organism>
<dbReference type="InterPro" id="IPR024079">
    <property type="entry name" value="MetalloPept_cat_dom_sf"/>
</dbReference>
<dbReference type="AlphaFoldDB" id="A0A1F6FJ64"/>